<evidence type="ECO:0000256" key="12">
    <source>
        <dbReference type="RuleBase" id="RU367039"/>
    </source>
</evidence>
<dbReference type="InterPro" id="IPR007828">
    <property type="entry name" value="Inositol_oxygenase"/>
</dbReference>
<name>A0ABQ6MLY7_9STRA</name>
<evidence type="ECO:0000256" key="13">
    <source>
        <dbReference type="SAM" id="MobiDB-lite"/>
    </source>
</evidence>
<accession>A0ABQ6MLY7</accession>
<keyword evidence="15" id="KW-1185">Reference proteome</keyword>
<sequence length="316" mass="35869">MSTFLAPPGPAPSLTATKAAHRAANQAAAGAIKTNGKADDEFRTYDQESTPERVVDHYRKMRSGQTVEFVGRMQDKFHFDGVTGEGRRQMTIEEAFEELESYVDASDPDLDLPNKIHLLQTAEGIRKAGHPEWLQVTGLLHDMGKIMFLWGTNEDGMNGHDPKGDQWALGGDTFVVGCALPGAAVFPEFNELNEDMQDGRYNTPCGKYEPHCGLDNLDMAWGHDEYMYRMLVANKVPLPKEGLDMIRYHSCYPWHDKGEYKHLLLPEDEETLEWVKLFNQFDLYTKDEDNVINVDDVWVYYAGLLKKFGLGGKLWW</sequence>
<dbReference type="PANTHER" id="PTHR12588">
    <property type="entry name" value="MYOINOSITOL OXYGENASE"/>
    <property type="match status" value="1"/>
</dbReference>
<evidence type="ECO:0000256" key="10">
    <source>
        <dbReference type="ARBA" id="ARBA00029668"/>
    </source>
</evidence>
<comment type="catalytic activity">
    <reaction evidence="11 12">
        <text>myo-inositol + O2 = D-glucuronate + H2O + H(+)</text>
        <dbReference type="Rhea" id="RHEA:23696"/>
        <dbReference type="ChEBI" id="CHEBI:15377"/>
        <dbReference type="ChEBI" id="CHEBI:15378"/>
        <dbReference type="ChEBI" id="CHEBI:15379"/>
        <dbReference type="ChEBI" id="CHEBI:17268"/>
        <dbReference type="ChEBI" id="CHEBI:58720"/>
        <dbReference type="EC" id="1.13.99.1"/>
    </reaction>
</comment>
<evidence type="ECO:0000313" key="15">
    <source>
        <dbReference type="Proteomes" id="UP001165060"/>
    </source>
</evidence>
<dbReference type="Proteomes" id="UP001165060">
    <property type="component" value="Unassembled WGS sequence"/>
</dbReference>
<feature type="region of interest" description="Disordered" evidence="13">
    <location>
        <begin position="1"/>
        <end position="35"/>
    </location>
</feature>
<dbReference type="EC" id="1.13.99.1" evidence="4 12"/>
<dbReference type="Gene3D" id="1.10.3210.10">
    <property type="entry name" value="Hypothetical protein af1432"/>
    <property type="match status" value="1"/>
</dbReference>
<comment type="subcellular location">
    <subcellularLocation>
        <location evidence="1 12">Cytoplasm</location>
    </subcellularLocation>
</comment>
<dbReference type="Pfam" id="PF05153">
    <property type="entry name" value="MIOX"/>
    <property type="match status" value="1"/>
</dbReference>
<evidence type="ECO:0000256" key="11">
    <source>
        <dbReference type="ARBA" id="ARBA00048271"/>
    </source>
</evidence>
<evidence type="ECO:0000256" key="5">
    <source>
        <dbReference type="ARBA" id="ARBA00019269"/>
    </source>
</evidence>
<dbReference type="PANTHER" id="PTHR12588:SF0">
    <property type="entry name" value="INOSITOL OXYGENASE"/>
    <property type="match status" value="1"/>
</dbReference>
<keyword evidence="7 12" id="KW-0479">Metal-binding</keyword>
<evidence type="ECO:0000256" key="4">
    <source>
        <dbReference type="ARBA" id="ARBA00011919"/>
    </source>
</evidence>
<comment type="pathway">
    <text evidence="2 12">Polyol metabolism; myo-inositol degradation into D-glucuronate; D-glucuronate from myo-inositol: step 1/1.</text>
</comment>
<organism evidence="14 15">
    <name type="scientific">Tetraparma gracilis</name>
    <dbReference type="NCBI Taxonomy" id="2962635"/>
    <lineage>
        <taxon>Eukaryota</taxon>
        <taxon>Sar</taxon>
        <taxon>Stramenopiles</taxon>
        <taxon>Ochrophyta</taxon>
        <taxon>Bolidophyceae</taxon>
        <taxon>Parmales</taxon>
        <taxon>Triparmaceae</taxon>
        <taxon>Tetraparma</taxon>
    </lineage>
</organism>
<evidence type="ECO:0000256" key="2">
    <source>
        <dbReference type="ARBA" id="ARBA00005167"/>
    </source>
</evidence>
<keyword evidence="6 12" id="KW-0963">Cytoplasm</keyword>
<comment type="cofactor">
    <cofactor evidence="12">
        <name>Fe cation</name>
        <dbReference type="ChEBI" id="CHEBI:24875"/>
    </cofactor>
    <text evidence="12">Binds 2 iron ions per subunit.</text>
</comment>
<comment type="caution">
    <text evidence="14">The sequence shown here is derived from an EMBL/GenBank/DDBJ whole genome shotgun (WGS) entry which is preliminary data.</text>
</comment>
<protein>
    <recommendedName>
        <fullName evidence="5 12">Inositol oxygenase</fullName>
        <ecNumber evidence="4 12">1.13.99.1</ecNumber>
    </recommendedName>
    <alternativeName>
        <fullName evidence="10 12">Myo-inositol oxygenase</fullName>
    </alternativeName>
</protein>
<evidence type="ECO:0000313" key="14">
    <source>
        <dbReference type="EMBL" id="GMI28315.1"/>
    </source>
</evidence>
<reference evidence="14 15" key="1">
    <citation type="journal article" date="2023" name="Commun. Biol.">
        <title>Genome analysis of Parmales, the sister group of diatoms, reveals the evolutionary specialization of diatoms from phago-mixotrophs to photoautotrophs.</title>
        <authorList>
            <person name="Ban H."/>
            <person name="Sato S."/>
            <person name="Yoshikawa S."/>
            <person name="Yamada K."/>
            <person name="Nakamura Y."/>
            <person name="Ichinomiya M."/>
            <person name="Sato N."/>
            <person name="Blanc-Mathieu R."/>
            <person name="Endo H."/>
            <person name="Kuwata A."/>
            <person name="Ogata H."/>
        </authorList>
    </citation>
    <scope>NUCLEOTIDE SEQUENCE [LARGE SCALE GENOMIC DNA]</scope>
</reference>
<evidence type="ECO:0000256" key="9">
    <source>
        <dbReference type="ARBA" id="ARBA00023004"/>
    </source>
</evidence>
<evidence type="ECO:0000256" key="7">
    <source>
        <dbReference type="ARBA" id="ARBA00022723"/>
    </source>
</evidence>
<keyword evidence="9 12" id="KW-0408">Iron</keyword>
<keyword evidence="8 12" id="KW-0560">Oxidoreductase</keyword>
<gene>
    <name evidence="14" type="ORF">TeGR_g12567</name>
</gene>
<dbReference type="SUPFAM" id="SSF109604">
    <property type="entry name" value="HD-domain/PDEase-like"/>
    <property type="match status" value="1"/>
</dbReference>
<evidence type="ECO:0000256" key="3">
    <source>
        <dbReference type="ARBA" id="ARBA00005286"/>
    </source>
</evidence>
<evidence type="ECO:0000256" key="8">
    <source>
        <dbReference type="ARBA" id="ARBA00023002"/>
    </source>
</evidence>
<evidence type="ECO:0000256" key="1">
    <source>
        <dbReference type="ARBA" id="ARBA00004496"/>
    </source>
</evidence>
<proteinExistence type="inferred from homology"/>
<evidence type="ECO:0000256" key="6">
    <source>
        <dbReference type="ARBA" id="ARBA00022490"/>
    </source>
</evidence>
<feature type="compositionally biased region" description="Low complexity" evidence="13">
    <location>
        <begin position="16"/>
        <end position="31"/>
    </location>
</feature>
<comment type="similarity">
    <text evidence="3 12">Belongs to the myo-inositol oxygenase family.</text>
</comment>
<dbReference type="EMBL" id="BRYB01002965">
    <property type="protein sequence ID" value="GMI28315.1"/>
    <property type="molecule type" value="Genomic_DNA"/>
</dbReference>